<sequence>MVNVVAGTPTSRPLERDARLVSSDEHHVSPSDIALGVVIGRTSEAFDFFVFGIACALVFPSVVFPFVSPLDGTLLSFAVFSLGFVFRPVGSIIFLEIDRRHGRGVKLTTALFLLGISTAAIAFLPGYDDFGYWSVAILVLMRIGQGVALGGAWDGLASLLALNAPPHRRGLYAMVPQLGAPIGLMVAAGLFAFFMANLGPEDFLSWGWRYPFFVAFTINVVALFARLRLIATEEFAGLLNTRDLLPVPVRTLVRTQWKDILIGAFVPLGSYALFHLVTIFPLSFVQLFTDGTPESFLELECLGAVSLTIGVVVSGLLADFIGRRTLLGSSAAGVAGFSFAIPFLLTGGLQGHIVFILVGFGLLGVSFGQAAGAVASNFSNQNRYTGSALTSDLAWLLGAGFAPLAALGGYTLFGLWAVVAYLLSGAACTLGALAFNRSLAIRND</sequence>
<organism evidence="9 10">
    <name type="scientific">Lichenibacterium minor</name>
    <dbReference type="NCBI Taxonomy" id="2316528"/>
    <lineage>
        <taxon>Bacteria</taxon>
        <taxon>Pseudomonadati</taxon>
        <taxon>Pseudomonadota</taxon>
        <taxon>Alphaproteobacteria</taxon>
        <taxon>Hyphomicrobiales</taxon>
        <taxon>Lichenihabitantaceae</taxon>
        <taxon>Lichenibacterium</taxon>
    </lineage>
</organism>
<feature type="domain" description="Major facilitator superfamily (MFS) profile" evidence="8">
    <location>
        <begin position="33"/>
        <end position="443"/>
    </location>
</feature>
<dbReference type="EMBL" id="QYBB01000041">
    <property type="protein sequence ID" value="RYC29739.1"/>
    <property type="molecule type" value="Genomic_DNA"/>
</dbReference>
<feature type="transmembrane region" description="Helical" evidence="7">
    <location>
        <begin position="260"/>
        <end position="284"/>
    </location>
</feature>
<dbReference type="Gene3D" id="1.20.1250.20">
    <property type="entry name" value="MFS general substrate transporter like domains"/>
    <property type="match status" value="2"/>
</dbReference>
<dbReference type="InterPro" id="IPR036259">
    <property type="entry name" value="MFS_trans_sf"/>
</dbReference>
<feature type="transmembrane region" description="Helical" evidence="7">
    <location>
        <begin position="413"/>
        <end position="435"/>
    </location>
</feature>
<dbReference type="Pfam" id="PF00083">
    <property type="entry name" value="Sugar_tr"/>
    <property type="match status" value="1"/>
</dbReference>
<feature type="transmembrane region" description="Helical" evidence="7">
    <location>
        <begin position="171"/>
        <end position="196"/>
    </location>
</feature>
<evidence type="ECO:0000256" key="7">
    <source>
        <dbReference type="SAM" id="Phobius"/>
    </source>
</evidence>
<feature type="transmembrane region" description="Helical" evidence="7">
    <location>
        <begin position="208"/>
        <end position="225"/>
    </location>
</feature>
<evidence type="ECO:0000313" key="10">
    <source>
        <dbReference type="Proteomes" id="UP000290759"/>
    </source>
</evidence>
<accession>A0A4Q2U012</accession>
<dbReference type="GO" id="GO:0022857">
    <property type="term" value="F:transmembrane transporter activity"/>
    <property type="evidence" value="ECO:0007669"/>
    <property type="project" value="InterPro"/>
</dbReference>
<dbReference type="SUPFAM" id="SSF103473">
    <property type="entry name" value="MFS general substrate transporter"/>
    <property type="match status" value="1"/>
</dbReference>
<dbReference type="GO" id="GO:0005886">
    <property type="term" value="C:plasma membrane"/>
    <property type="evidence" value="ECO:0007669"/>
    <property type="project" value="UniProtKB-SubCell"/>
</dbReference>
<comment type="subcellular location">
    <subcellularLocation>
        <location evidence="1">Cell membrane</location>
        <topology evidence="1">Multi-pass membrane protein</topology>
    </subcellularLocation>
</comment>
<evidence type="ECO:0000259" key="8">
    <source>
        <dbReference type="PROSITE" id="PS50850"/>
    </source>
</evidence>
<evidence type="ECO:0000256" key="3">
    <source>
        <dbReference type="ARBA" id="ARBA00022475"/>
    </source>
</evidence>
<feature type="transmembrane region" description="Helical" evidence="7">
    <location>
        <begin position="351"/>
        <end position="375"/>
    </location>
</feature>
<evidence type="ECO:0000313" key="9">
    <source>
        <dbReference type="EMBL" id="RYC29739.1"/>
    </source>
</evidence>
<dbReference type="PANTHER" id="PTHR43045:SF2">
    <property type="entry name" value="INNER MEMBRANE METABOLITE TRANSPORT PROTEIN YHJE"/>
    <property type="match status" value="1"/>
</dbReference>
<dbReference type="Proteomes" id="UP000290759">
    <property type="component" value="Unassembled WGS sequence"/>
</dbReference>
<proteinExistence type="predicted"/>
<evidence type="ECO:0000256" key="6">
    <source>
        <dbReference type="ARBA" id="ARBA00023136"/>
    </source>
</evidence>
<dbReference type="OrthoDB" id="226486at2"/>
<feature type="transmembrane region" description="Helical" evidence="7">
    <location>
        <begin position="107"/>
        <end position="124"/>
    </location>
</feature>
<dbReference type="RefSeq" id="WP_129229104.1">
    <property type="nucleotide sequence ID" value="NZ_QYBB01000041.1"/>
</dbReference>
<keyword evidence="4 7" id="KW-0812">Transmembrane</keyword>
<feature type="transmembrane region" description="Helical" evidence="7">
    <location>
        <begin position="387"/>
        <end position="407"/>
    </location>
</feature>
<feature type="transmembrane region" description="Helical" evidence="7">
    <location>
        <begin position="325"/>
        <end position="345"/>
    </location>
</feature>
<reference evidence="9 10" key="1">
    <citation type="submission" date="2018-12" db="EMBL/GenBank/DDBJ databases">
        <authorList>
            <person name="Grouzdev D.S."/>
            <person name="Krutkina M.S."/>
        </authorList>
    </citation>
    <scope>NUCLEOTIDE SEQUENCE [LARGE SCALE GENOMIC DNA]</scope>
    <source>
        <strain evidence="9 10">RmlP026</strain>
    </source>
</reference>
<dbReference type="PROSITE" id="PS50850">
    <property type="entry name" value="MFS"/>
    <property type="match status" value="1"/>
</dbReference>
<name>A0A4Q2U012_9HYPH</name>
<dbReference type="PROSITE" id="PS00216">
    <property type="entry name" value="SUGAR_TRANSPORT_1"/>
    <property type="match status" value="1"/>
</dbReference>
<dbReference type="AlphaFoldDB" id="A0A4Q2U012"/>
<keyword evidence="2" id="KW-0813">Transport</keyword>
<evidence type="ECO:0000256" key="2">
    <source>
        <dbReference type="ARBA" id="ARBA00022448"/>
    </source>
</evidence>
<keyword evidence="3" id="KW-1003">Cell membrane</keyword>
<dbReference type="PANTHER" id="PTHR43045">
    <property type="entry name" value="SHIKIMATE TRANSPORTER"/>
    <property type="match status" value="1"/>
</dbReference>
<dbReference type="InterPro" id="IPR005828">
    <property type="entry name" value="MFS_sugar_transport-like"/>
</dbReference>
<evidence type="ECO:0000256" key="1">
    <source>
        <dbReference type="ARBA" id="ARBA00004651"/>
    </source>
</evidence>
<evidence type="ECO:0000256" key="5">
    <source>
        <dbReference type="ARBA" id="ARBA00022989"/>
    </source>
</evidence>
<feature type="transmembrane region" description="Helical" evidence="7">
    <location>
        <begin position="48"/>
        <end position="68"/>
    </location>
</feature>
<dbReference type="InterPro" id="IPR020846">
    <property type="entry name" value="MFS_dom"/>
</dbReference>
<keyword evidence="5 7" id="KW-1133">Transmembrane helix</keyword>
<keyword evidence="6 7" id="KW-0472">Membrane</keyword>
<feature type="transmembrane region" description="Helical" evidence="7">
    <location>
        <begin position="74"/>
        <end position="95"/>
    </location>
</feature>
<reference evidence="9 10" key="2">
    <citation type="submission" date="2019-02" db="EMBL/GenBank/DDBJ databases">
        <title>'Lichenibacterium ramalinii' gen. nov. sp. nov., 'Lichenibacterium minor' gen. nov. sp. nov.</title>
        <authorList>
            <person name="Pankratov T."/>
        </authorList>
    </citation>
    <scope>NUCLEOTIDE SEQUENCE [LARGE SCALE GENOMIC DNA]</scope>
    <source>
        <strain evidence="9 10">RmlP026</strain>
    </source>
</reference>
<protein>
    <submittedName>
        <fullName evidence="9">MFS transporter</fullName>
    </submittedName>
</protein>
<keyword evidence="10" id="KW-1185">Reference proteome</keyword>
<dbReference type="InterPro" id="IPR005829">
    <property type="entry name" value="Sugar_transporter_CS"/>
</dbReference>
<comment type="caution">
    <text evidence="9">The sequence shown here is derived from an EMBL/GenBank/DDBJ whole genome shotgun (WGS) entry which is preliminary data.</text>
</comment>
<gene>
    <name evidence="9" type="ORF">D3273_22305</name>
</gene>
<evidence type="ECO:0000256" key="4">
    <source>
        <dbReference type="ARBA" id="ARBA00022692"/>
    </source>
</evidence>
<feature type="transmembrane region" description="Helical" evidence="7">
    <location>
        <begin position="296"/>
        <end position="318"/>
    </location>
</feature>